<evidence type="ECO:0000313" key="12">
    <source>
        <dbReference type="Proteomes" id="UP000694865"/>
    </source>
</evidence>
<evidence type="ECO:0000256" key="2">
    <source>
        <dbReference type="ARBA" id="ARBA00022448"/>
    </source>
</evidence>
<keyword evidence="5" id="KW-1133">Transmembrane helix</keyword>
<dbReference type="RefSeq" id="XP_006818648.1">
    <property type="nucleotide sequence ID" value="XM_006818585.1"/>
</dbReference>
<keyword evidence="2 11" id="KW-0813">Transport</keyword>
<evidence type="ECO:0000256" key="1">
    <source>
        <dbReference type="ARBA" id="ARBA00004141"/>
    </source>
</evidence>
<keyword evidence="8" id="KW-0472">Membrane</keyword>
<feature type="non-terminal residue" evidence="13">
    <location>
        <position position="300"/>
    </location>
</feature>
<evidence type="ECO:0000256" key="4">
    <source>
        <dbReference type="ARBA" id="ARBA00022692"/>
    </source>
</evidence>
<keyword evidence="7 11" id="KW-0406">Ion transport</keyword>
<proteinExistence type="inferred from homology"/>
<keyword evidence="9 11" id="KW-0739">Sodium transport</keyword>
<sequence>MAAIREYRCFLKVVCQRFMTIYLCYTFSDISEFQDNEYGNCFTFNPSTQNRELYTTSKTGKQNGVTLILFVEQSEYLTLLSEGVGFVLSVHNPNNHPFPEDESISVVPGYETSIGISISETKRLGQPWYNCTKEDKTPYGNYPYSTSACRKECLQTFLRGKCGCENAISKNGYKKCNMLNKTQDLCHQMIRYLHNHGKLTCNCPEPCSRYSYSMTTSLAVWPSDGYSERLLHLLHVMNNKTKAIKTSTLRGNIALVQVYIDSLHIETVSQEKAYDMFDLFADIGGALGLWIGMSAVTLLE</sequence>
<dbReference type="GeneID" id="102803894"/>
<reference evidence="13" key="1">
    <citation type="submission" date="2025-08" db="UniProtKB">
        <authorList>
            <consortium name="RefSeq"/>
        </authorList>
    </citation>
    <scope>IDENTIFICATION</scope>
    <source>
        <tissue evidence="13">Testes</tissue>
    </source>
</reference>
<evidence type="ECO:0000256" key="7">
    <source>
        <dbReference type="ARBA" id="ARBA00023065"/>
    </source>
</evidence>
<accession>A0ABM0MF57</accession>
<evidence type="ECO:0000256" key="9">
    <source>
        <dbReference type="ARBA" id="ARBA00023201"/>
    </source>
</evidence>
<keyword evidence="6" id="KW-0915">Sodium</keyword>
<dbReference type="PRINTS" id="PR01078">
    <property type="entry name" value="AMINACHANNEL"/>
</dbReference>
<dbReference type="Gene3D" id="2.60.470.10">
    <property type="entry name" value="Acid-sensing ion channels like domains"/>
    <property type="match status" value="1"/>
</dbReference>
<evidence type="ECO:0000256" key="3">
    <source>
        <dbReference type="ARBA" id="ARBA00022461"/>
    </source>
</evidence>
<evidence type="ECO:0000256" key="6">
    <source>
        <dbReference type="ARBA" id="ARBA00023053"/>
    </source>
</evidence>
<keyword evidence="10 11" id="KW-0407">Ion channel</keyword>
<gene>
    <name evidence="13" type="primary">LOC102803894</name>
</gene>
<dbReference type="PANTHER" id="PTHR11690:SF248">
    <property type="entry name" value="PICKPOCKET 17, ISOFORM A"/>
    <property type="match status" value="1"/>
</dbReference>
<protein>
    <submittedName>
        <fullName evidence="13">Degenerin mec-10-like</fullName>
    </submittedName>
</protein>
<organism evidence="12 13">
    <name type="scientific">Saccoglossus kowalevskii</name>
    <name type="common">Acorn worm</name>
    <dbReference type="NCBI Taxonomy" id="10224"/>
    <lineage>
        <taxon>Eukaryota</taxon>
        <taxon>Metazoa</taxon>
        <taxon>Hemichordata</taxon>
        <taxon>Enteropneusta</taxon>
        <taxon>Harrimaniidae</taxon>
        <taxon>Saccoglossus</taxon>
    </lineage>
</organism>
<comment type="similarity">
    <text evidence="11">Belongs to the amiloride-sensitive sodium channel (TC 1.A.6) family.</text>
</comment>
<evidence type="ECO:0000256" key="10">
    <source>
        <dbReference type="ARBA" id="ARBA00023303"/>
    </source>
</evidence>
<comment type="subcellular location">
    <subcellularLocation>
        <location evidence="1">Membrane</location>
        <topology evidence="1">Multi-pass membrane protein</topology>
    </subcellularLocation>
</comment>
<keyword evidence="4 11" id="KW-0812">Transmembrane</keyword>
<dbReference type="Proteomes" id="UP000694865">
    <property type="component" value="Unplaced"/>
</dbReference>
<evidence type="ECO:0000256" key="8">
    <source>
        <dbReference type="ARBA" id="ARBA00023136"/>
    </source>
</evidence>
<dbReference type="Gene3D" id="1.10.287.820">
    <property type="entry name" value="Acid-sensing ion channel domain"/>
    <property type="match status" value="1"/>
</dbReference>
<evidence type="ECO:0000256" key="5">
    <source>
        <dbReference type="ARBA" id="ARBA00022989"/>
    </source>
</evidence>
<dbReference type="InterPro" id="IPR001873">
    <property type="entry name" value="ENaC"/>
</dbReference>
<evidence type="ECO:0000256" key="11">
    <source>
        <dbReference type="RuleBase" id="RU000679"/>
    </source>
</evidence>
<dbReference type="PANTHER" id="PTHR11690">
    <property type="entry name" value="AMILORIDE-SENSITIVE SODIUM CHANNEL-RELATED"/>
    <property type="match status" value="1"/>
</dbReference>
<keyword evidence="3 11" id="KW-0894">Sodium channel</keyword>
<evidence type="ECO:0000313" key="13">
    <source>
        <dbReference type="RefSeq" id="XP_006818648.1"/>
    </source>
</evidence>
<dbReference type="Pfam" id="PF00858">
    <property type="entry name" value="ASC"/>
    <property type="match status" value="1"/>
</dbReference>
<keyword evidence="12" id="KW-1185">Reference proteome</keyword>
<name>A0ABM0MF57_SACKO</name>